<dbReference type="PaxDb" id="55529-EKX38108"/>
<reference evidence="2 4" key="1">
    <citation type="journal article" date="2012" name="Nature">
        <title>Algal genomes reveal evolutionary mosaicism and the fate of nucleomorphs.</title>
        <authorList>
            <consortium name="DOE Joint Genome Institute"/>
            <person name="Curtis B.A."/>
            <person name="Tanifuji G."/>
            <person name="Burki F."/>
            <person name="Gruber A."/>
            <person name="Irimia M."/>
            <person name="Maruyama S."/>
            <person name="Arias M.C."/>
            <person name="Ball S.G."/>
            <person name="Gile G.H."/>
            <person name="Hirakawa Y."/>
            <person name="Hopkins J.F."/>
            <person name="Kuo A."/>
            <person name="Rensing S.A."/>
            <person name="Schmutz J."/>
            <person name="Symeonidi A."/>
            <person name="Elias M."/>
            <person name="Eveleigh R.J."/>
            <person name="Herman E.K."/>
            <person name="Klute M.J."/>
            <person name="Nakayama T."/>
            <person name="Obornik M."/>
            <person name="Reyes-Prieto A."/>
            <person name="Armbrust E.V."/>
            <person name="Aves S.J."/>
            <person name="Beiko R.G."/>
            <person name="Coutinho P."/>
            <person name="Dacks J.B."/>
            <person name="Durnford D.G."/>
            <person name="Fast N.M."/>
            <person name="Green B.R."/>
            <person name="Grisdale C.J."/>
            <person name="Hempel F."/>
            <person name="Henrissat B."/>
            <person name="Hoppner M.P."/>
            <person name="Ishida K."/>
            <person name="Kim E."/>
            <person name="Koreny L."/>
            <person name="Kroth P.G."/>
            <person name="Liu Y."/>
            <person name="Malik S.B."/>
            <person name="Maier U.G."/>
            <person name="McRose D."/>
            <person name="Mock T."/>
            <person name="Neilson J.A."/>
            <person name="Onodera N.T."/>
            <person name="Poole A.M."/>
            <person name="Pritham E.J."/>
            <person name="Richards T.A."/>
            <person name="Rocap G."/>
            <person name="Roy S.W."/>
            <person name="Sarai C."/>
            <person name="Schaack S."/>
            <person name="Shirato S."/>
            <person name="Slamovits C.H."/>
            <person name="Spencer D.F."/>
            <person name="Suzuki S."/>
            <person name="Worden A.Z."/>
            <person name="Zauner S."/>
            <person name="Barry K."/>
            <person name="Bell C."/>
            <person name="Bharti A.K."/>
            <person name="Crow J.A."/>
            <person name="Grimwood J."/>
            <person name="Kramer R."/>
            <person name="Lindquist E."/>
            <person name="Lucas S."/>
            <person name="Salamov A."/>
            <person name="McFadden G.I."/>
            <person name="Lane C.E."/>
            <person name="Keeling P.J."/>
            <person name="Gray M.W."/>
            <person name="Grigoriev I.V."/>
            <person name="Archibald J.M."/>
        </authorList>
    </citation>
    <scope>NUCLEOTIDE SEQUENCE</scope>
    <source>
        <strain evidence="2 4">CCMP2712</strain>
    </source>
</reference>
<dbReference type="GeneID" id="17294880"/>
<dbReference type="STRING" id="905079.L1IPB7"/>
<keyword evidence="4" id="KW-1185">Reference proteome</keyword>
<dbReference type="Pfam" id="PF01266">
    <property type="entry name" value="DAO"/>
    <property type="match status" value="1"/>
</dbReference>
<evidence type="ECO:0000259" key="1">
    <source>
        <dbReference type="Pfam" id="PF01266"/>
    </source>
</evidence>
<feature type="domain" description="FAD dependent oxidoreductase" evidence="1">
    <location>
        <begin position="119"/>
        <end position="217"/>
    </location>
</feature>
<dbReference type="KEGG" id="gtt:GUITHDRAFT_115662"/>
<dbReference type="InterPro" id="IPR052745">
    <property type="entry name" value="G3P_Oxidase/Oxidoreductase"/>
</dbReference>
<dbReference type="eggNOG" id="ENOG502SFAQ">
    <property type="taxonomic scope" value="Eukaryota"/>
</dbReference>
<dbReference type="Gene3D" id="3.50.50.60">
    <property type="entry name" value="FAD/NAD(P)-binding domain"/>
    <property type="match status" value="1"/>
</dbReference>
<evidence type="ECO:0000313" key="3">
    <source>
        <dbReference type="EnsemblProtists" id="EKX38108"/>
    </source>
</evidence>
<gene>
    <name evidence="2" type="ORF">GUITHDRAFT_115662</name>
</gene>
<name>L1IPB7_GUITC</name>
<dbReference type="HOGENOM" id="CLU_1024690_0_0_1"/>
<protein>
    <recommendedName>
        <fullName evidence="1">FAD dependent oxidoreductase domain-containing protein</fullName>
    </recommendedName>
</protein>
<dbReference type="EnsemblProtists" id="EKX38108">
    <property type="protein sequence ID" value="EKX38108"/>
    <property type="gene ID" value="GUITHDRAFT_115662"/>
</dbReference>
<dbReference type="Gene3D" id="3.30.9.10">
    <property type="entry name" value="D-Amino Acid Oxidase, subunit A, domain 2"/>
    <property type="match status" value="1"/>
</dbReference>
<dbReference type="SUPFAM" id="SSF54373">
    <property type="entry name" value="FAD-linked reductases, C-terminal domain"/>
    <property type="match status" value="1"/>
</dbReference>
<sequence>MAILRELTCRYDGLKEDICMGASSGNSGILCTGKSDMMLLREGEVTFECSCEDGIVRSGAMVIAWKDEERELLPKLLQDNLDIGDTGARILSAEELYERESRIRRGAKVCFRMLYLQVMMVKIYGNIVCGPTAEDVDERDEPTTCSTTIANLVKYARQLVPSLQDMDVAGSYAGLRPATEFRDYQIKGSEDENWITVAGIRSTGVSASLGIGQYVVSLLKRMRQAPPALKRDRSLQPKNIKSSFLSVLRTAMTTPQGSAFTKRAYLQQVVHT</sequence>
<evidence type="ECO:0000313" key="4">
    <source>
        <dbReference type="Proteomes" id="UP000011087"/>
    </source>
</evidence>
<dbReference type="InterPro" id="IPR036188">
    <property type="entry name" value="FAD/NAD-bd_sf"/>
</dbReference>
<dbReference type="OrthoDB" id="498204at2759"/>
<evidence type="ECO:0000313" key="2">
    <source>
        <dbReference type="EMBL" id="EKX38108.1"/>
    </source>
</evidence>
<dbReference type="RefSeq" id="XP_005825088.1">
    <property type="nucleotide sequence ID" value="XM_005825031.1"/>
</dbReference>
<accession>L1IPB7</accession>
<dbReference type="AlphaFoldDB" id="L1IPB7"/>
<reference evidence="4" key="2">
    <citation type="submission" date="2012-11" db="EMBL/GenBank/DDBJ databases">
        <authorList>
            <person name="Kuo A."/>
            <person name="Curtis B.A."/>
            <person name="Tanifuji G."/>
            <person name="Burki F."/>
            <person name="Gruber A."/>
            <person name="Irimia M."/>
            <person name="Maruyama S."/>
            <person name="Arias M.C."/>
            <person name="Ball S.G."/>
            <person name="Gile G.H."/>
            <person name="Hirakawa Y."/>
            <person name="Hopkins J.F."/>
            <person name="Rensing S.A."/>
            <person name="Schmutz J."/>
            <person name="Symeonidi A."/>
            <person name="Elias M."/>
            <person name="Eveleigh R.J."/>
            <person name="Herman E.K."/>
            <person name="Klute M.J."/>
            <person name="Nakayama T."/>
            <person name="Obornik M."/>
            <person name="Reyes-Prieto A."/>
            <person name="Armbrust E.V."/>
            <person name="Aves S.J."/>
            <person name="Beiko R.G."/>
            <person name="Coutinho P."/>
            <person name="Dacks J.B."/>
            <person name="Durnford D.G."/>
            <person name="Fast N.M."/>
            <person name="Green B.R."/>
            <person name="Grisdale C."/>
            <person name="Hempe F."/>
            <person name="Henrissat B."/>
            <person name="Hoppner M.P."/>
            <person name="Ishida K.-I."/>
            <person name="Kim E."/>
            <person name="Koreny L."/>
            <person name="Kroth P.G."/>
            <person name="Liu Y."/>
            <person name="Malik S.-B."/>
            <person name="Maier U.G."/>
            <person name="McRose D."/>
            <person name="Mock T."/>
            <person name="Neilson J.A."/>
            <person name="Onodera N.T."/>
            <person name="Poole A.M."/>
            <person name="Pritham E.J."/>
            <person name="Richards T.A."/>
            <person name="Rocap G."/>
            <person name="Roy S.W."/>
            <person name="Sarai C."/>
            <person name="Schaack S."/>
            <person name="Shirato S."/>
            <person name="Slamovits C.H."/>
            <person name="Spencer D.F."/>
            <person name="Suzuki S."/>
            <person name="Worden A.Z."/>
            <person name="Zauner S."/>
            <person name="Barry K."/>
            <person name="Bell C."/>
            <person name="Bharti A.K."/>
            <person name="Crow J.A."/>
            <person name="Grimwood J."/>
            <person name="Kramer R."/>
            <person name="Lindquist E."/>
            <person name="Lucas S."/>
            <person name="Salamov A."/>
            <person name="McFadden G.I."/>
            <person name="Lane C.E."/>
            <person name="Keeling P.J."/>
            <person name="Gray M.W."/>
            <person name="Grigoriev I.V."/>
            <person name="Archibald J.M."/>
        </authorList>
    </citation>
    <scope>NUCLEOTIDE SEQUENCE</scope>
    <source>
        <strain evidence="4">CCMP2712</strain>
    </source>
</reference>
<dbReference type="InterPro" id="IPR006076">
    <property type="entry name" value="FAD-dep_OxRdtase"/>
</dbReference>
<reference evidence="3" key="3">
    <citation type="submission" date="2015-06" db="UniProtKB">
        <authorList>
            <consortium name="EnsemblProtists"/>
        </authorList>
    </citation>
    <scope>IDENTIFICATION</scope>
</reference>
<dbReference type="PANTHER" id="PTHR42720:SF1">
    <property type="entry name" value="GLYCEROL 3-PHOSPHATE OXIDASE"/>
    <property type="match status" value="1"/>
</dbReference>
<dbReference type="Proteomes" id="UP000011087">
    <property type="component" value="Unassembled WGS sequence"/>
</dbReference>
<dbReference type="PANTHER" id="PTHR42720">
    <property type="entry name" value="GLYCEROL-3-PHOSPHATE DEHYDROGENASE"/>
    <property type="match status" value="1"/>
</dbReference>
<organism evidence="2">
    <name type="scientific">Guillardia theta (strain CCMP2712)</name>
    <name type="common">Cryptophyte</name>
    <dbReference type="NCBI Taxonomy" id="905079"/>
    <lineage>
        <taxon>Eukaryota</taxon>
        <taxon>Cryptophyceae</taxon>
        <taxon>Pyrenomonadales</taxon>
        <taxon>Geminigeraceae</taxon>
        <taxon>Guillardia</taxon>
    </lineage>
</organism>
<proteinExistence type="predicted"/>
<dbReference type="EMBL" id="JH993051">
    <property type="protein sequence ID" value="EKX38108.1"/>
    <property type="molecule type" value="Genomic_DNA"/>
</dbReference>